<feature type="compositionally biased region" description="Polar residues" evidence="1">
    <location>
        <begin position="42"/>
        <end position="61"/>
    </location>
</feature>
<dbReference type="Proteomes" id="UP000078340">
    <property type="component" value="Unassembled WGS sequence"/>
</dbReference>
<dbReference type="STRING" id="33203.A0A179HJX3"/>
<feature type="compositionally biased region" description="Polar residues" evidence="1">
    <location>
        <begin position="743"/>
        <end position="756"/>
    </location>
</feature>
<protein>
    <submittedName>
        <fullName evidence="2">PAK-box/P21-Rho-binding protein</fullName>
    </submittedName>
</protein>
<evidence type="ECO:0000313" key="4">
    <source>
        <dbReference type="Proteomes" id="UP000078340"/>
    </source>
</evidence>
<feature type="region of interest" description="Disordered" evidence="1">
    <location>
        <begin position="12"/>
        <end position="108"/>
    </location>
</feature>
<reference evidence="2 4" key="3">
    <citation type="submission" date="2016-02" db="EMBL/GenBank/DDBJ databases">
        <title>Biosynthesis of antibiotic leucinostatins and their inhibition on Phytophthora in bio-control Purpureocillium lilacinum.</title>
        <authorList>
            <person name="Wang G."/>
            <person name="Liu Z."/>
            <person name="Lin R."/>
            <person name="Li E."/>
            <person name="Mao Z."/>
            <person name="Ling J."/>
            <person name="Yin W."/>
            <person name="Xie B."/>
        </authorList>
    </citation>
    <scope>NUCLEOTIDE SEQUENCE [LARGE SCALE GENOMIC DNA]</scope>
    <source>
        <strain evidence="2">PLFJ-1</strain>
    </source>
</reference>
<organism evidence="2 4">
    <name type="scientific">Purpureocillium lilacinum</name>
    <name type="common">Paecilomyces lilacinus</name>
    <dbReference type="NCBI Taxonomy" id="33203"/>
    <lineage>
        <taxon>Eukaryota</taxon>
        <taxon>Fungi</taxon>
        <taxon>Dikarya</taxon>
        <taxon>Ascomycota</taxon>
        <taxon>Pezizomycotina</taxon>
        <taxon>Sordariomycetes</taxon>
        <taxon>Hypocreomycetidae</taxon>
        <taxon>Hypocreales</taxon>
        <taxon>Ophiocordycipitaceae</taxon>
        <taxon>Purpureocillium</taxon>
    </lineage>
</organism>
<feature type="compositionally biased region" description="Basic and acidic residues" evidence="1">
    <location>
        <begin position="22"/>
        <end position="31"/>
    </location>
</feature>
<reference evidence="3 5" key="2">
    <citation type="journal article" date="2016" name="Front. Microbiol.">
        <title>Genome and transcriptome sequences reveal the specific parasitism of the nematophagous Purpureocillium lilacinum 36-1.</title>
        <authorList>
            <person name="Xie J."/>
            <person name="Li S."/>
            <person name="Mo C."/>
            <person name="Xiao X."/>
            <person name="Peng D."/>
            <person name="Wang G."/>
            <person name="Xiao Y."/>
        </authorList>
    </citation>
    <scope>NUCLEOTIDE SEQUENCE [LARGE SCALE GENOMIC DNA]</scope>
    <source>
        <strain evidence="3 5">36-1</strain>
    </source>
</reference>
<feature type="compositionally biased region" description="Polar residues" evidence="1">
    <location>
        <begin position="584"/>
        <end position="596"/>
    </location>
</feature>
<dbReference type="KEGG" id="plj:28886963"/>
<dbReference type="GeneID" id="28886963"/>
<comment type="caution">
    <text evidence="2">The sequence shown here is derived from an EMBL/GenBank/DDBJ whole genome shotgun (WGS) entry which is preliminary data.</text>
</comment>
<feature type="region of interest" description="Disordered" evidence="1">
    <location>
        <begin position="714"/>
        <end position="756"/>
    </location>
</feature>
<accession>A0A179HJX3</accession>
<proteinExistence type="predicted"/>
<dbReference type="Proteomes" id="UP000245956">
    <property type="component" value="Unassembled WGS sequence"/>
</dbReference>
<feature type="compositionally biased region" description="Basic residues" evidence="1">
    <location>
        <begin position="315"/>
        <end position="330"/>
    </location>
</feature>
<name>A0A179HJX3_PURLI</name>
<feature type="compositionally biased region" description="Low complexity" evidence="1">
    <location>
        <begin position="721"/>
        <end position="737"/>
    </location>
</feature>
<feature type="region of interest" description="Disordered" evidence="1">
    <location>
        <begin position="126"/>
        <end position="193"/>
    </location>
</feature>
<evidence type="ECO:0000313" key="3">
    <source>
        <dbReference type="EMBL" id="PWI68590.1"/>
    </source>
</evidence>
<feature type="compositionally biased region" description="Low complexity" evidence="1">
    <location>
        <begin position="97"/>
        <end position="107"/>
    </location>
</feature>
<feature type="region of interest" description="Disordered" evidence="1">
    <location>
        <begin position="249"/>
        <end position="378"/>
    </location>
</feature>
<feature type="region of interest" description="Disordered" evidence="1">
    <location>
        <begin position="580"/>
        <end position="609"/>
    </location>
</feature>
<dbReference type="OMA" id="NMSITRH"/>
<gene>
    <name evidence="3" type="ORF">PCL_01679</name>
    <name evidence="2" type="ORF">VFPFJ_04834</name>
</gene>
<dbReference type="EMBL" id="LSBI01000004">
    <property type="protein sequence ID" value="OAQ90675.1"/>
    <property type="molecule type" value="Genomic_DNA"/>
</dbReference>
<evidence type="ECO:0000256" key="1">
    <source>
        <dbReference type="SAM" id="MobiDB-lite"/>
    </source>
</evidence>
<reference evidence="3" key="1">
    <citation type="submission" date="2015-05" db="EMBL/GenBank/DDBJ databases">
        <authorList>
            <person name="Wang D.B."/>
            <person name="Wang M."/>
        </authorList>
    </citation>
    <scope>NUCLEOTIDE SEQUENCE</scope>
    <source>
        <strain evidence="3">36-1</strain>
    </source>
</reference>
<feature type="compositionally biased region" description="Polar residues" evidence="1">
    <location>
        <begin position="134"/>
        <end position="143"/>
    </location>
</feature>
<feature type="region of interest" description="Disordered" evidence="1">
    <location>
        <begin position="812"/>
        <end position="863"/>
    </location>
</feature>
<dbReference type="EMBL" id="LCWV01000014">
    <property type="protein sequence ID" value="PWI68590.1"/>
    <property type="molecule type" value="Genomic_DNA"/>
</dbReference>
<dbReference type="AlphaFoldDB" id="A0A179HJX3"/>
<evidence type="ECO:0000313" key="5">
    <source>
        <dbReference type="Proteomes" id="UP000245956"/>
    </source>
</evidence>
<feature type="compositionally biased region" description="Basic residues" evidence="1">
    <location>
        <begin position="82"/>
        <end position="96"/>
    </location>
</feature>
<feature type="compositionally biased region" description="Low complexity" evidence="1">
    <location>
        <begin position="171"/>
        <end position="181"/>
    </location>
</feature>
<feature type="compositionally biased region" description="Pro residues" evidence="1">
    <location>
        <begin position="331"/>
        <end position="340"/>
    </location>
</feature>
<evidence type="ECO:0000313" key="2">
    <source>
        <dbReference type="EMBL" id="OAQ90675.1"/>
    </source>
</evidence>
<sequence length="879" mass="95529">MITASSLSLYSGYYTGVPTQPVKRDKKDPPKSRPSAPPQRATTQPSGPSSTEQLSSASVAQFLNAAADGPSSPERLRNSNKQMKRVSRLHRQHGHRAASSESSSLASVGAIDAIDRPPWEIALENHFIARRTSIRSNDSSSTPSRDRAESVSNFSKNLFHRRGKSKRESSSHSSSASSIYSVDGPVDTTGVGTKDSIIPAIFSRRKPSRDEAIQKKLQISGPFNFQHVAHRQRKQAAHDAQAAYVVDPTADFPPVPAHASTSVPTAGDGPMAEFRSQYAVSTDSIDEADDGHYDATTPQQSSFPRQPAPVPGPRRLVKHSRSREHLRKSPPRAPVRPPRSPVETSFASAVPPVPPRVSSRQSNYPEPHESVTSTLVDRPQTAAGFRRPQPFPPFSSADHLPTATSVHHEHVPFVEDGASSPVLGEAYDMAWPLTSPVQGSYDPILSALPDVPEEEEHFGVSRRSRLSLASNNSSLRGSHSVPMLRSLAESQRPMSGASETLGRFERPVAHGVAGSEAGGAAGSEFDMFLERWEDDIDYCYEHEAEADCNYEWGRPSLETARDNNSPPTHSFMDKELGEMRGSGLAQSHPSLLSPTPQDLPGLSPASQTSAVLGHEAVTPTSHAAVTNNFSLPKGDRKSVRHLDLRTGNRASYASSFKESHGFTLSPSLLIPGDYQQQMLMKEAEKHTNGEYDEYQVPLFQAAFFDEGIHANMKPTPFYQRSSTSTTTTDSTSRSNSTGKRHMSTASSWTTLTRHTASSTSLNKMAGVWTDESEPLPAVNLADKMHAEDEHDPSSAGTGDVVPELVGFATTTNSRRVQHKSHASESHVVDEPGPGRSPDLPRMRRGRARTTSLSTQTPPPVGQYALFPRAYVKANNADQI</sequence>